<evidence type="ECO:0000256" key="3">
    <source>
        <dbReference type="PROSITE-ProRule" id="PRU00409"/>
    </source>
</evidence>
<evidence type="ECO:0000259" key="4">
    <source>
        <dbReference type="PROSITE" id="PS50975"/>
    </source>
</evidence>
<gene>
    <name evidence="5" type="ORF">CLCR_08672</name>
</gene>
<name>A0A1C1CUL8_9EURO</name>
<dbReference type="GO" id="GO:0046872">
    <property type="term" value="F:metal ion binding"/>
    <property type="evidence" value="ECO:0007669"/>
    <property type="project" value="InterPro"/>
</dbReference>
<dbReference type="Proteomes" id="UP000094526">
    <property type="component" value="Unassembled WGS sequence"/>
</dbReference>
<sequence>MASSESPKVAVLYQALEPPVIHGVRKPRKPGGYRDSGADIAYVLQSSNVNVLTQAACPDPQNDDDWCWPDTEEGMLAAVDKGATHLWANTILFSSHPLQTSSKLNSCSPHIKVVGQPPRLVEQFDDKEYVNDLLRQDSTFPMPKAWTVETSESEVLDSLPYPVVGKPVRGRGSHGVKLCMNKQELQAHLTEILAESPRALVEQFLSGTEGTVTVMPPSKDVPHYWALPLVLRFNHDRGIAPYNGVVAVVKNSKALTREQTAANPTYTAICRHCERVGEKLKTTAPIRIDVRQFGQGEDFDTFAIFDVNMKPNMTCPGRPGRESQASLTAMAASSIGWDYTALLKYMLASSRTLQDLRSLEV</sequence>
<comment type="similarity">
    <text evidence="1">Belongs to the D-alanine--D-alanine ligase family.</text>
</comment>
<dbReference type="GO" id="GO:0005524">
    <property type="term" value="F:ATP binding"/>
    <property type="evidence" value="ECO:0007669"/>
    <property type="project" value="UniProtKB-UniRule"/>
</dbReference>
<dbReference type="Gene3D" id="3.30.1490.20">
    <property type="entry name" value="ATP-grasp fold, A domain"/>
    <property type="match status" value="1"/>
</dbReference>
<dbReference type="Pfam" id="PF07478">
    <property type="entry name" value="Dala_Dala_lig_C"/>
    <property type="match status" value="1"/>
</dbReference>
<dbReference type="eggNOG" id="ENOG502QPTY">
    <property type="taxonomic scope" value="Eukaryota"/>
</dbReference>
<organism evidence="5 6">
    <name type="scientific">Cladophialophora carrionii</name>
    <dbReference type="NCBI Taxonomy" id="86049"/>
    <lineage>
        <taxon>Eukaryota</taxon>
        <taxon>Fungi</taxon>
        <taxon>Dikarya</taxon>
        <taxon>Ascomycota</taxon>
        <taxon>Pezizomycotina</taxon>
        <taxon>Eurotiomycetes</taxon>
        <taxon>Chaetothyriomycetidae</taxon>
        <taxon>Chaetothyriales</taxon>
        <taxon>Herpotrichiellaceae</taxon>
        <taxon>Cladophialophora</taxon>
    </lineage>
</organism>
<dbReference type="PANTHER" id="PTHR23132">
    <property type="entry name" value="D-ALANINE--D-ALANINE LIGASE"/>
    <property type="match status" value="1"/>
</dbReference>
<dbReference type="AlphaFoldDB" id="A0A1C1CUL8"/>
<dbReference type="InterPro" id="IPR011095">
    <property type="entry name" value="Dala_Dala_lig_C"/>
</dbReference>
<protein>
    <submittedName>
        <fullName evidence="5">ATP-grasp fold domain-containing protein</fullName>
    </submittedName>
</protein>
<proteinExistence type="inferred from homology"/>
<dbReference type="InterPro" id="IPR011761">
    <property type="entry name" value="ATP-grasp"/>
</dbReference>
<dbReference type="VEuPathDB" id="FungiDB:G647_05960"/>
<accession>A0A1C1CUL8</accession>
<keyword evidence="2" id="KW-0436">Ligase</keyword>
<evidence type="ECO:0000256" key="1">
    <source>
        <dbReference type="ARBA" id="ARBA00010871"/>
    </source>
</evidence>
<keyword evidence="6" id="KW-1185">Reference proteome</keyword>
<reference evidence="6" key="1">
    <citation type="submission" date="2015-07" db="EMBL/GenBank/DDBJ databases">
        <authorList>
            <person name="Teixeira M.M."/>
            <person name="Souza R.C."/>
            <person name="Almeida L.G."/>
            <person name="Vicente V.A."/>
            <person name="de Hoog S."/>
            <person name="Bocca A.L."/>
            <person name="de Almeida S.R."/>
            <person name="Vasconcelos A.T."/>
            <person name="Felipe M.S."/>
        </authorList>
    </citation>
    <scope>NUCLEOTIDE SEQUENCE [LARGE SCALE GENOMIC DNA]</scope>
    <source>
        <strain evidence="6">KSF</strain>
    </source>
</reference>
<dbReference type="GO" id="GO:0008716">
    <property type="term" value="F:D-alanine-D-alanine ligase activity"/>
    <property type="evidence" value="ECO:0007669"/>
    <property type="project" value="InterPro"/>
</dbReference>
<feature type="domain" description="ATP-grasp" evidence="4">
    <location>
        <begin position="132"/>
        <end position="336"/>
    </location>
</feature>
<evidence type="ECO:0000256" key="2">
    <source>
        <dbReference type="ARBA" id="ARBA00022598"/>
    </source>
</evidence>
<evidence type="ECO:0000313" key="5">
    <source>
        <dbReference type="EMBL" id="OCT52196.1"/>
    </source>
</evidence>
<comment type="caution">
    <text evidence="5">The sequence shown here is derived from an EMBL/GenBank/DDBJ whole genome shotgun (WGS) entry which is preliminary data.</text>
</comment>
<dbReference type="OrthoDB" id="422362at2759"/>
<dbReference type="Gene3D" id="3.30.470.20">
    <property type="entry name" value="ATP-grasp fold, B domain"/>
    <property type="match status" value="1"/>
</dbReference>
<dbReference type="EMBL" id="LGRB01000009">
    <property type="protein sequence ID" value="OCT52196.1"/>
    <property type="molecule type" value="Genomic_DNA"/>
</dbReference>
<dbReference type="VEuPathDB" id="FungiDB:G647_05961"/>
<dbReference type="InterPro" id="IPR013815">
    <property type="entry name" value="ATP_grasp_subdomain_1"/>
</dbReference>
<dbReference type="STRING" id="86049.A0A1C1CUL8"/>
<dbReference type="SUPFAM" id="SSF56059">
    <property type="entry name" value="Glutathione synthetase ATP-binding domain-like"/>
    <property type="match status" value="1"/>
</dbReference>
<dbReference type="PROSITE" id="PS50975">
    <property type="entry name" value="ATP_GRASP"/>
    <property type="match status" value="1"/>
</dbReference>
<dbReference type="PANTHER" id="PTHR23132:SF23">
    <property type="entry name" value="D-ALANINE--D-ALANINE LIGASE B"/>
    <property type="match status" value="1"/>
</dbReference>
<keyword evidence="3" id="KW-0547">Nucleotide-binding</keyword>
<keyword evidence="3" id="KW-0067">ATP-binding</keyword>
<dbReference type="VEuPathDB" id="FungiDB:CLCR_08672"/>
<evidence type="ECO:0000313" key="6">
    <source>
        <dbReference type="Proteomes" id="UP000094526"/>
    </source>
</evidence>